<evidence type="ECO:0000259" key="1">
    <source>
        <dbReference type="PROSITE" id="PS51186"/>
    </source>
</evidence>
<dbReference type="KEGG" id="ccb:Clocel_2986"/>
<dbReference type="InterPro" id="IPR000182">
    <property type="entry name" value="GNAT_dom"/>
</dbReference>
<keyword evidence="3" id="KW-1185">Reference proteome</keyword>
<evidence type="ECO:0000313" key="3">
    <source>
        <dbReference type="Proteomes" id="UP000002730"/>
    </source>
</evidence>
<dbReference type="HOGENOM" id="CLU_911211_0_0_9"/>
<sequence>MQKVDKWQEGKKEYNLKEGFMLKRADKLEFGIHETIYSGVDLELSFSWKKETIDKIGYDDHFWIFKDGKRIGGVHIGSNFFGAFFMEPPYTVDRFVVISALHDGLKQWSDNDDKVTVYGVTPKDVEHFQKLGYRRNCERRVMIRPTETFKDINWSDDFITKVPTIDDAPIIGKLFFECCSGGIDYETFGSKMLEEAIVDAERTLKMYSSNNTLEGSTLVFDKNTNQLVGACIAGINGFCDNDFSEIGEIVVRQDYRRLGLASKMIKTALTNLKKISPATILCVTIGNPAEGLYDNLGFFSGVKFTGMDYNK</sequence>
<dbReference type="EMBL" id="CP002160">
    <property type="protein sequence ID" value="ADL52678.1"/>
    <property type="molecule type" value="Genomic_DNA"/>
</dbReference>
<dbReference type="GO" id="GO:0016747">
    <property type="term" value="F:acyltransferase activity, transferring groups other than amino-acyl groups"/>
    <property type="evidence" value="ECO:0007669"/>
    <property type="project" value="InterPro"/>
</dbReference>
<organism evidence="2 3">
    <name type="scientific">Clostridium cellulovorans (strain ATCC 35296 / DSM 3052 / OCM 3 / 743B)</name>
    <dbReference type="NCBI Taxonomy" id="573061"/>
    <lineage>
        <taxon>Bacteria</taxon>
        <taxon>Bacillati</taxon>
        <taxon>Bacillota</taxon>
        <taxon>Clostridia</taxon>
        <taxon>Eubacteriales</taxon>
        <taxon>Clostridiaceae</taxon>
        <taxon>Clostridium</taxon>
    </lineage>
</organism>
<keyword evidence="2" id="KW-0808">Transferase</keyword>
<name>D9ST16_CLOC7</name>
<dbReference type="Proteomes" id="UP000002730">
    <property type="component" value="Chromosome"/>
</dbReference>
<dbReference type="Pfam" id="PF00583">
    <property type="entry name" value="Acetyltransf_1"/>
    <property type="match status" value="1"/>
</dbReference>
<dbReference type="Gene3D" id="3.40.630.30">
    <property type="match status" value="1"/>
</dbReference>
<dbReference type="RefSeq" id="WP_010075774.1">
    <property type="nucleotide sequence ID" value="NC_014393.1"/>
</dbReference>
<dbReference type="CDD" id="cd04301">
    <property type="entry name" value="NAT_SF"/>
    <property type="match status" value="1"/>
</dbReference>
<dbReference type="AlphaFoldDB" id="D9ST16"/>
<gene>
    <name evidence="2" type="ordered locus">Clocel_2986</name>
</gene>
<dbReference type="SUPFAM" id="SSF55729">
    <property type="entry name" value="Acyl-CoA N-acyltransferases (Nat)"/>
    <property type="match status" value="1"/>
</dbReference>
<proteinExistence type="predicted"/>
<evidence type="ECO:0000313" key="2">
    <source>
        <dbReference type="EMBL" id="ADL52678.1"/>
    </source>
</evidence>
<dbReference type="PROSITE" id="PS51186">
    <property type="entry name" value="GNAT"/>
    <property type="match status" value="1"/>
</dbReference>
<dbReference type="OrthoDB" id="2858212at2"/>
<accession>D9ST16</accession>
<feature type="domain" description="N-acetyltransferase" evidence="1">
    <location>
        <begin position="183"/>
        <end position="311"/>
    </location>
</feature>
<reference evidence="2 3" key="1">
    <citation type="submission" date="2010-08" db="EMBL/GenBank/DDBJ databases">
        <title>Complete sequence of Clostridium cellulovorans 743B.</title>
        <authorList>
            <consortium name="US DOE Joint Genome Institute"/>
            <person name="Lucas S."/>
            <person name="Copeland A."/>
            <person name="Lapidus A."/>
            <person name="Cheng J.-F."/>
            <person name="Bruce D."/>
            <person name="Goodwin L."/>
            <person name="Pitluck S."/>
            <person name="Chertkov O."/>
            <person name="Detter J.C."/>
            <person name="Han C."/>
            <person name="Tapia R."/>
            <person name="Land M."/>
            <person name="Hauser L."/>
            <person name="Chang Y.-J."/>
            <person name="Jeffries C."/>
            <person name="Kyrpides N."/>
            <person name="Ivanova N."/>
            <person name="Mikhailova N."/>
            <person name="Hemme C.L."/>
            <person name="Woyke T."/>
        </authorList>
    </citation>
    <scope>NUCLEOTIDE SEQUENCE [LARGE SCALE GENOMIC DNA]</scope>
    <source>
        <strain evidence="3">ATCC 35296 / DSM 3052 / OCM 3 / 743B</strain>
    </source>
</reference>
<dbReference type="STRING" id="573061.Clocel_2986"/>
<dbReference type="InterPro" id="IPR016181">
    <property type="entry name" value="Acyl_CoA_acyltransferase"/>
</dbReference>
<protein>
    <submittedName>
        <fullName evidence="2">GCN5-related N-acetyltransferase</fullName>
    </submittedName>
</protein>
<dbReference type="eggNOG" id="ENOG50313DU">
    <property type="taxonomic scope" value="Bacteria"/>
</dbReference>